<sequence>MIYIQAMSLENFISLFKCVKKIFYSAEQRKSFNSDYFNDLEISLV</sequence>
<proteinExistence type="predicted"/>
<evidence type="ECO:0000313" key="1">
    <source>
        <dbReference type="EMBL" id="EGG19321.1"/>
    </source>
</evidence>
<name>F4PYQ5_CACFS</name>
<dbReference type="Proteomes" id="UP000007797">
    <property type="component" value="Unassembled WGS sequence"/>
</dbReference>
<dbReference type="EMBL" id="GL883015">
    <property type="protein sequence ID" value="EGG19321.1"/>
    <property type="molecule type" value="Genomic_DNA"/>
</dbReference>
<organism evidence="1 2">
    <name type="scientific">Cavenderia fasciculata</name>
    <name type="common">Slime mold</name>
    <name type="synonym">Dictyostelium fasciculatum</name>
    <dbReference type="NCBI Taxonomy" id="261658"/>
    <lineage>
        <taxon>Eukaryota</taxon>
        <taxon>Amoebozoa</taxon>
        <taxon>Evosea</taxon>
        <taxon>Eumycetozoa</taxon>
        <taxon>Dictyostelia</taxon>
        <taxon>Acytosteliales</taxon>
        <taxon>Cavenderiaceae</taxon>
        <taxon>Cavenderia</taxon>
    </lineage>
</organism>
<reference evidence="2" key="1">
    <citation type="journal article" date="2011" name="Genome Res.">
        <title>Phylogeny-wide analysis of social amoeba genomes highlights ancient origins for complex intercellular communication.</title>
        <authorList>
            <person name="Heidel A.J."/>
            <person name="Lawal H.M."/>
            <person name="Felder M."/>
            <person name="Schilde C."/>
            <person name="Helps N.R."/>
            <person name="Tunggal B."/>
            <person name="Rivero F."/>
            <person name="John U."/>
            <person name="Schleicher M."/>
            <person name="Eichinger L."/>
            <person name="Platzer M."/>
            <person name="Noegel A.A."/>
            <person name="Schaap P."/>
            <person name="Gloeckner G."/>
        </authorList>
    </citation>
    <scope>NUCLEOTIDE SEQUENCE [LARGE SCALE GENOMIC DNA]</scope>
    <source>
        <strain evidence="2">SH3</strain>
    </source>
</reference>
<dbReference type="RefSeq" id="XP_004357592.1">
    <property type="nucleotide sequence ID" value="XM_004357535.1"/>
</dbReference>
<keyword evidence="2" id="KW-1185">Reference proteome</keyword>
<dbReference type="KEGG" id="dfa:DFA_02108"/>
<accession>F4PYQ5</accession>
<dbReference type="AlphaFoldDB" id="F4PYQ5"/>
<evidence type="ECO:0000313" key="2">
    <source>
        <dbReference type="Proteomes" id="UP000007797"/>
    </source>
</evidence>
<protein>
    <submittedName>
        <fullName evidence="1">Uncharacterized protein</fullName>
    </submittedName>
</protein>
<gene>
    <name evidence="1" type="ORF">DFA_02108</name>
</gene>
<dbReference type="GeneID" id="14871345"/>